<keyword evidence="4" id="KW-0032">Aminotransferase</keyword>
<dbReference type="CDD" id="cd00610">
    <property type="entry name" value="OAT_like"/>
    <property type="match status" value="1"/>
</dbReference>
<keyword evidence="2 3" id="KW-0663">Pyridoxal phosphate</keyword>
<sequence length="434" mass="44717">MALTWYERDQASLVAAQKLRFFPLEVVAGEGRFLIEPGGRRLLDLSASWSASGLGHGHPAVAEAVATVLRSAPGAGAISAAHPEAVQLAEELLAIVPGADDRRVYLGHAGSDANDVALRACRHATGRRRIVSFEHSYHGGLGLAQGISGVQVDAGADASADAVFLPYPDPLRPHLGTVEEAVADVLRSAEQALSAGDVAAVIVEPILSDGGLVVPATGFLAELARLCREHETPLICDEVKVGLARTGLLHCFEHEGIQPDIVTFGKSLGGGLPLSAAVGPTSLLDQPAGSALLTTAGNPVSAAAGRAVLHAIKSEGLVENAAAMGQRLADGLRGALDVADRCADIRGRGLALGIDLVTGDGLERDADLTRKAVYRAWQLGAVAFYVGGNVIELTPPLTITATEIDLAVTILVQAITDAVNGVVSADEVDAFAGW</sequence>
<organism evidence="4 5">
    <name type="scientific">Kribbella caucasensis</name>
    <dbReference type="NCBI Taxonomy" id="2512215"/>
    <lineage>
        <taxon>Bacteria</taxon>
        <taxon>Bacillati</taxon>
        <taxon>Actinomycetota</taxon>
        <taxon>Actinomycetes</taxon>
        <taxon>Propionibacteriales</taxon>
        <taxon>Kribbellaceae</taxon>
        <taxon>Kribbella</taxon>
    </lineage>
</organism>
<dbReference type="Gene3D" id="3.40.640.10">
    <property type="entry name" value="Type I PLP-dependent aspartate aminotransferase-like (Major domain)"/>
    <property type="match status" value="1"/>
</dbReference>
<dbReference type="OrthoDB" id="9801052at2"/>
<dbReference type="AlphaFoldDB" id="A0A4R6KJ29"/>
<proteinExistence type="inferred from homology"/>
<keyword evidence="5" id="KW-1185">Reference proteome</keyword>
<dbReference type="Pfam" id="PF00202">
    <property type="entry name" value="Aminotran_3"/>
    <property type="match status" value="1"/>
</dbReference>
<evidence type="ECO:0000256" key="3">
    <source>
        <dbReference type="RuleBase" id="RU003560"/>
    </source>
</evidence>
<dbReference type="PANTHER" id="PTHR45688">
    <property type="match status" value="1"/>
</dbReference>
<dbReference type="InterPro" id="IPR049704">
    <property type="entry name" value="Aminotrans_3_PPA_site"/>
</dbReference>
<accession>A0A4R6KJ29</accession>
<dbReference type="SUPFAM" id="SSF53383">
    <property type="entry name" value="PLP-dependent transferases"/>
    <property type="match status" value="1"/>
</dbReference>
<dbReference type="Proteomes" id="UP000295388">
    <property type="component" value="Unassembled WGS sequence"/>
</dbReference>
<protein>
    <submittedName>
        <fullName evidence="4">4-aminobutyrate aminotransferase</fullName>
    </submittedName>
</protein>
<name>A0A4R6KJ29_9ACTN</name>
<dbReference type="InterPro" id="IPR015421">
    <property type="entry name" value="PyrdxlP-dep_Trfase_major"/>
</dbReference>
<reference evidence="4 5" key="1">
    <citation type="submission" date="2019-03" db="EMBL/GenBank/DDBJ databases">
        <title>Genomic Encyclopedia of Type Strains, Phase III (KMG-III): the genomes of soil and plant-associated and newly described type strains.</title>
        <authorList>
            <person name="Whitman W."/>
        </authorList>
    </citation>
    <scope>NUCLEOTIDE SEQUENCE [LARGE SCALE GENOMIC DNA]</scope>
    <source>
        <strain evidence="4 5">VKM Ac-2527</strain>
    </source>
</reference>
<dbReference type="PANTHER" id="PTHR45688:SF13">
    <property type="entry name" value="ALANINE--GLYOXYLATE AMINOTRANSFERASE 2-LIKE"/>
    <property type="match status" value="1"/>
</dbReference>
<dbReference type="Gene3D" id="3.90.1150.10">
    <property type="entry name" value="Aspartate Aminotransferase, domain 1"/>
    <property type="match status" value="1"/>
</dbReference>
<dbReference type="GO" id="GO:0030170">
    <property type="term" value="F:pyridoxal phosphate binding"/>
    <property type="evidence" value="ECO:0007669"/>
    <property type="project" value="InterPro"/>
</dbReference>
<dbReference type="InterPro" id="IPR015424">
    <property type="entry name" value="PyrdxlP-dep_Trfase"/>
</dbReference>
<evidence type="ECO:0000313" key="4">
    <source>
        <dbReference type="EMBL" id="TDO51278.1"/>
    </source>
</evidence>
<evidence type="ECO:0000256" key="2">
    <source>
        <dbReference type="ARBA" id="ARBA00022898"/>
    </source>
</evidence>
<dbReference type="InterPro" id="IPR005814">
    <property type="entry name" value="Aminotrans_3"/>
</dbReference>
<dbReference type="GO" id="GO:0008483">
    <property type="term" value="F:transaminase activity"/>
    <property type="evidence" value="ECO:0007669"/>
    <property type="project" value="UniProtKB-KW"/>
</dbReference>
<comment type="caution">
    <text evidence="4">The sequence shown here is derived from an EMBL/GenBank/DDBJ whole genome shotgun (WGS) entry which is preliminary data.</text>
</comment>
<dbReference type="PIRSF" id="PIRSF000521">
    <property type="entry name" value="Transaminase_4ab_Lys_Orn"/>
    <property type="match status" value="1"/>
</dbReference>
<keyword evidence="4" id="KW-0808">Transferase</keyword>
<dbReference type="PROSITE" id="PS00600">
    <property type="entry name" value="AA_TRANSFER_CLASS_3"/>
    <property type="match status" value="1"/>
</dbReference>
<evidence type="ECO:0000256" key="1">
    <source>
        <dbReference type="ARBA" id="ARBA00008954"/>
    </source>
</evidence>
<gene>
    <name evidence="4" type="ORF">EV643_10315</name>
</gene>
<comment type="similarity">
    <text evidence="1 3">Belongs to the class-III pyridoxal-phosphate-dependent aminotransferase family.</text>
</comment>
<dbReference type="RefSeq" id="WP_133799250.1">
    <property type="nucleotide sequence ID" value="NZ_SNWQ01000003.1"/>
</dbReference>
<dbReference type="InterPro" id="IPR015422">
    <property type="entry name" value="PyrdxlP-dep_Trfase_small"/>
</dbReference>
<evidence type="ECO:0000313" key="5">
    <source>
        <dbReference type="Proteomes" id="UP000295388"/>
    </source>
</evidence>
<dbReference type="EMBL" id="SNWQ01000003">
    <property type="protein sequence ID" value="TDO51278.1"/>
    <property type="molecule type" value="Genomic_DNA"/>
</dbReference>